<name>A0A6C0JH75_9ZZZZ</name>
<dbReference type="InterPro" id="IPR051821">
    <property type="entry name" value="Asp/Asn_beta-hydroxylase"/>
</dbReference>
<dbReference type="SUPFAM" id="SSF51197">
    <property type="entry name" value="Clavaminate synthase-like"/>
    <property type="match status" value="1"/>
</dbReference>
<reference evidence="5" key="1">
    <citation type="journal article" date="2020" name="Nature">
        <title>Giant virus diversity and host interactions through global metagenomics.</title>
        <authorList>
            <person name="Schulz F."/>
            <person name="Roux S."/>
            <person name="Paez-Espino D."/>
            <person name="Jungbluth S."/>
            <person name="Walsh D.A."/>
            <person name="Denef V.J."/>
            <person name="McMahon K.D."/>
            <person name="Konstantinidis K.T."/>
            <person name="Eloe-Fadrosh E.A."/>
            <person name="Kyrpides N.C."/>
            <person name="Woyke T."/>
        </authorList>
    </citation>
    <scope>NUCLEOTIDE SEQUENCE</scope>
    <source>
        <strain evidence="5">GVMAG-M-3300027708-5</strain>
    </source>
</reference>
<proteinExistence type="inferred from homology"/>
<dbReference type="PANTHER" id="PTHR46332:SF5">
    <property type="entry name" value="ASPARTATE BETA-HYDROXYLASE DOMAIN CONTAINING 2"/>
    <property type="match status" value="1"/>
</dbReference>
<evidence type="ECO:0000256" key="1">
    <source>
        <dbReference type="ARBA" id="ARBA00007730"/>
    </source>
</evidence>
<dbReference type="PANTHER" id="PTHR46332">
    <property type="entry name" value="ASPARTATE BETA-HYDROXYLASE DOMAIN-CONTAINING PROTEIN 2"/>
    <property type="match status" value="1"/>
</dbReference>
<feature type="domain" description="Aspartyl/asparaginy/proline hydroxylase" evidence="4">
    <location>
        <begin position="54"/>
        <end position="222"/>
    </location>
</feature>
<dbReference type="InterPro" id="IPR027443">
    <property type="entry name" value="IPNS-like_sf"/>
</dbReference>
<dbReference type="GO" id="GO:0051213">
    <property type="term" value="F:dioxygenase activity"/>
    <property type="evidence" value="ECO:0007669"/>
    <property type="project" value="UniProtKB-KW"/>
</dbReference>
<evidence type="ECO:0000256" key="2">
    <source>
        <dbReference type="ARBA" id="ARBA00022964"/>
    </source>
</evidence>
<dbReference type="Pfam" id="PF05118">
    <property type="entry name" value="Asp_Arg_Hydrox"/>
    <property type="match status" value="1"/>
</dbReference>
<organism evidence="5">
    <name type="scientific">viral metagenome</name>
    <dbReference type="NCBI Taxonomy" id="1070528"/>
    <lineage>
        <taxon>unclassified sequences</taxon>
        <taxon>metagenomes</taxon>
        <taxon>organismal metagenomes</taxon>
    </lineage>
</organism>
<evidence type="ECO:0000313" key="5">
    <source>
        <dbReference type="EMBL" id="QHU04949.1"/>
    </source>
</evidence>
<evidence type="ECO:0000259" key="4">
    <source>
        <dbReference type="Pfam" id="PF05118"/>
    </source>
</evidence>
<keyword evidence="3" id="KW-0560">Oxidoreductase</keyword>
<keyword evidence="2" id="KW-0223">Dioxygenase</keyword>
<comment type="similarity">
    <text evidence="1">Belongs to the aspartyl/asparaginyl beta-hydroxylase family.</text>
</comment>
<dbReference type="InterPro" id="IPR007803">
    <property type="entry name" value="Asp/Arg/Pro-Hydrxlase"/>
</dbReference>
<evidence type="ECO:0000256" key="3">
    <source>
        <dbReference type="ARBA" id="ARBA00023002"/>
    </source>
</evidence>
<dbReference type="EMBL" id="MN740405">
    <property type="protein sequence ID" value="QHU04949.1"/>
    <property type="molecule type" value="Genomic_DNA"/>
</dbReference>
<sequence length="235" mass="27030">MTVFYIILLGFLVLSIGFCYHLCDYYRKHPIIRDSSRIFYKAKDFKKLAILREHFDEIQKECLSVYQKFPITDKLLRKQEEWNNNLDTVQEFIEINKNSYWIPAWSDGWANYPLMIKDTVSPGVTREMCPKTIELLESIGGINIAGFSLVNPGGGIKPHTDSTGPSFGSLAYHLCLIGESTLTVNEQDIIQTPAKVIIFNPEYTHHLYNHTESDRIILYLDFDVAHIIDDSCDSI</sequence>
<protein>
    <recommendedName>
        <fullName evidence="4">Aspartyl/asparaginy/proline hydroxylase domain-containing protein</fullName>
    </recommendedName>
</protein>
<dbReference type="Gene3D" id="2.60.120.330">
    <property type="entry name" value="B-lactam Antibiotic, Isopenicillin N Synthase, Chain"/>
    <property type="match status" value="1"/>
</dbReference>
<accession>A0A6C0JH75</accession>
<dbReference type="AlphaFoldDB" id="A0A6C0JH75"/>